<accession>A0A2H1YGX4</accession>
<dbReference type="OrthoDB" id="1366690at2"/>
<dbReference type="AlphaFoldDB" id="A0A2H1YGX4"/>
<evidence type="ECO:0000313" key="1">
    <source>
        <dbReference type="EMBL" id="SOS74754.1"/>
    </source>
</evidence>
<dbReference type="InterPro" id="IPR025591">
    <property type="entry name" value="RloB"/>
</dbReference>
<reference evidence="2" key="1">
    <citation type="submission" date="2017-11" db="EMBL/GenBank/DDBJ databases">
        <authorList>
            <person name="Duchaud E."/>
        </authorList>
    </citation>
    <scope>NUCLEOTIDE SEQUENCE [LARGE SCALE GENOMIC DNA]</scope>
    <source>
        <strain evidence="2">Tenacibaculum sp. TNO020</strain>
    </source>
</reference>
<dbReference type="RefSeq" id="WP_101917266.1">
    <property type="nucleotide sequence ID" value="NZ_OENF01000021.1"/>
</dbReference>
<dbReference type="Pfam" id="PF13707">
    <property type="entry name" value="RloB"/>
    <property type="match status" value="1"/>
</dbReference>
<evidence type="ECO:0008006" key="3">
    <source>
        <dbReference type="Google" id="ProtNLM"/>
    </source>
</evidence>
<sequence>MARTKNIRNHHRKGKKTYSIIVDGKTEVWYLQMLKKNEDIPRIDVKPELPKKKKISEQFASVKENSKIYDEVIWLIDFDTILKESREVKQGSKTALQELNDYKIEIDKNFKNVELFINAPCLELWLLLHFETIGKFFSNCNDAEKRLKRLHIKDYEKSEKFYKKRSNDIYKLLADKKEFAIENAKKLGEFDNQNPNRSVCEMYKFFEKFGIKK</sequence>
<protein>
    <recommendedName>
        <fullName evidence="3">RloB-like protein</fullName>
    </recommendedName>
</protein>
<organism evidence="1 2">
    <name type="scientific">Tenacibaculum piscium</name>
    <dbReference type="NCBI Taxonomy" id="1458515"/>
    <lineage>
        <taxon>Bacteria</taxon>
        <taxon>Pseudomonadati</taxon>
        <taxon>Bacteroidota</taxon>
        <taxon>Flavobacteriia</taxon>
        <taxon>Flavobacteriales</taxon>
        <taxon>Flavobacteriaceae</taxon>
        <taxon>Tenacibaculum</taxon>
    </lineage>
</organism>
<gene>
    <name evidence="1" type="ORF">TNO020_280001</name>
</gene>
<dbReference type="Proteomes" id="UP000234211">
    <property type="component" value="Unassembled WGS sequence"/>
</dbReference>
<dbReference type="EMBL" id="OENF01000021">
    <property type="protein sequence ID" value="SOS74754.1"/>
    <property type="molecule type" value="Genomic_DNA"/>
</dbReference>
<evidence type="ECO:0000313" key="2">
    <source>
        <dbReference type="Proteomes" id="UP000234211"/>
    </source>
</evidence>
<name>A0A2H1YGX4_9FLAO</name>
<keyword evidence="2" id="KW-1185">Reference proteome</keyword>
<proteinExistence type="predicted"/>